<protein>
    <submittedName>
        <fullName evidence="2">Tetratricopeptide repeat protein</fullName>
    </submittedName>
</protein>
<gene>
    <name evidence="2" type="ORF">KOR42_14760</name>
</gene>
<reference evidence="2 3" key="1">
    <citation type="submission" date="2019-02" db="EMBL/GenBank/DDBJ databases">
        <title>Deep-cultivation of Planctomycetes and their phenomic and genomic characterization uncovers novel biology.</title>
        <authorList>
            <person name="Wiegand S."/>
            <person name="Jogler M."/>
            <person name="Boedeker C."/>
            <person name="Pinto D."/>
            <person name="Vollmers J."/>
            <person name="Rivas-Marin E."/>
            <person name="Kohn T."/>
            <person name="Peeters S.H."/>
            <person name="Heuer A."/>
            <person name="Rast P."/>
            <person name="Oberbeckmann S."/>
            <person name="Bunk B."/>
            <person name="Jeske O."/>
            <person name="Meyerdierks A."/>
            <person name="Storesund J.E."/>
            <person name="Kallscheuer N."/>
            <person name="Luecker S."/>
            <person name="Lage O.M."/>
            <person name="Pohl T."/>
            <person name="Merkel B.J."/>
            <person name="Hornburger P."/>
            <person name="Mueller R.-W."/>
            <person name="Bruemmer F."/>
            <person name="Labrenz M."/>
            <person name="Spormann A.M."/>
            <person name="Op Den Camp H."/>
            <person name="Overmann J."/>
            <person name="Amann R."/>
            <person name="Jetten M.S.M."/>
            <person name="Mascher T."/>
            <person name="Medema M.H."/>
            <person name="Devos D.P."/>
            <person name="Kaster A.-K."/>
            <person name="Ovreas L."/>
            <person name="Rohde M."/>
            <person name="Galperin M.Y."/>
            <person name="Jogler C."/>
        </authorList>
    </citation>
    <scope>NUCLEOTIDE SEQUENCE [LARGE SCALE GENOMIC DNA]</scope>
    <source>
        <strain evidence="2 3">KOR42</strain>
    </source>
</reference>
<name>A0A5C5X7M0_9PLAN</name>
<organism evidence="2 3">
    <name type="scientific">Thalassoglobus neptunius</name>
    <dbReference type="NCBI Taxonomy" id="1938619"/>
    <lineage>
        <taxon>Bacteria</taxon>
        <taxon>Pseudomonadati</taxon>
        <taxon>Planctomycetota</taxon>
        <taxon>Planctomycetia</taxon>
        <taxon>Planctomycetales</taxon>
        <taxon>Planctomycetaceae</taxon>
        <taxon>Thalassoglobus</taxon>
    </lineage>
</organism>
<dbReference type="SUPFAM" id="SSF48452">
    <property type="entry name" value="TPR-like"/>
    <property type="match status" value="1"/>
</dbReference>
<feature type="transmembrane region" description="Helical" evidence="1">
    <location>
        <begin position="92"/>
        <end position="112"/>
    </location>
</feature>
<comment type="caution">
    <text evidence="2">The sequence shown here is derived from an EMBL/GenBank/DDBJ whole genome shotgun (WGS) entry which is preliminary data.</text>
</comment>
<sequence length="306" mass="35421">MHFSLRYETIILTVRRPNTKDSLRMSSTLIAFINGFEPKDGAPVPEYPVPPIYEPGFIDMFWFYIVSWGSWLYLPFLLWMLIYCLKYDPDRYIWLFVMLLLQPIGAILYFFVRWLPSSNVQFPTFTHRWTKSRELRQLETAALQIGNAHQFIQYGEALRKAGMTEKAHEAFQGALNKDDSNLAALWGAASMEYQLGKFADAKEKLQKVLEADPTYKFGDVSLLYGKTLAALNENEAAQTQLEKHIQKWRHPEAMFLLAKLCQQAGDKEEAQNHLRGMIVDIDSSPKAIARKNLFWKSRAKKALRTL</sequence>
<dbReference type="Pfam" id="PF13432">
    <property type="entry name" value="TPR_16"/>
    <property type="match status" value="1"/>
</dbReference>
<keyword evidence="1" id="KW-1133">Transmembrane helix</keyword>
<feature type="transmembrane region" description="Helical" evidence="1">
    <location>
        <begin position="61"/>
        <end position="85"/>
    </location>
</feature>
<dbReference type="Proteomes" id="UP000317243">
    <property type="component" value="Unassembled WGS sequence"/>
</dbReference>
<accession>A0A5C5X7M0</accession>
<dbReference type="InterPro" id="IPR011990">
    <property type="entry name" value="TPR-like_helical_dom_sf"/>
</dbReference>
<keyword evidence="1" id="KW-0472">Membrane</keyword>
<evidence type="ECO:0000256" key="1">
    <source>
        <dbReference type="SAM" id="Phobius"/>
    </source>
</evidence>
<evidence type="ECO:0000313" key="2">
    <source>
        <dbReference type="EMBL" id="TWT58105.1"/>
    </source>
</evidence>
<proteinExistence type="predicted"/>
<evidence type="ECO:0000313" key="3">
    <source>
        <dbReference type="Proteomes" id="UP000317243"/>
    </source>
</evidence>
<dbReference type="Gene3D" id="1.25.40.10">
    <property type="entry name" value="Tetratricopeptide repeat domain"/>
    <property type="match status" value="1"/>
</dbReference>
<keyword evidence="3" id="KW-1185">Reference proteome</keyword>
<dbReference type="AlphaFoldDB" id="A0A5C5X7M0"/>
<dbReference type="EMBL" id="SIHI01000001">
    <property type="protein sequence ID" value="TWT58105.1"/>
    <property type="molecule type" value="Genomic_DNA"/>
</dbReference>
<keyword evidence="1" id="KW-0812">Transmembrane</keyword>